<accession>A0A238KW76</accession>
<dbReference type="OrthoDB" id="10015574at2"/>
<evidence type="ECO:0000256" key="1">
    <source>
        <dbReference type="SAM" id="SignalP"/>
    </source>
</evidence>
<dbReference type="EMBL" id="FXYH01000014">
    <property type="protein sequence ID" value="SMX47055.1"/>
    <property type="molecule type" value="Genomic_DNA"/>
</dbReference>
<protein>
    <submittedName>
        <fullName evidence="2">Uncharacterized protein</fullName>
    </submittedName>
</protein>
<sequence length="283" mass="30488">MFDNVRFTSLLRFGPHILAVFLSSVASSGAAQNADTGALPPQPLTQSERPQVNINAPELVINEPPDTDGFGVQARDVLGQRSDNLLIIEVPEFTIVGRDPLEDVVIHVPDFVIIAQDEDQEEAKPQETSRLTDIGIVPLARDPSASDQPPQQEATLGYYPMCHGDYAAFFGRGQGTAVGFAMPVGKNLEVKARVEALDCGRSLSVTIRGQNILMSGDLQSRTYSGSFNMGDGAARTLVLMCDQDLGLRGYLTASDQNLAIKRPVWMIGNGVAQFDLTACPAQD</sequence>
<evidence type="ECO:0000313" key="3">
    <source>
        <dbReference type="Proteomes" id="UP000220836"/>
    </source>
</evidence>
<feature type="signal peptide" evidence="1">
    <location>
        <begin position="1"/>
        <end position="33"/>
    </location>
</feature>
<name>A0A238KW76_9RHOB</name>
<organism evidence="2 3">
    <name type="scientific">Pelagimonas varians</name>
    <dbReference type="NCBI Taxonomy" id="696760"/>
    <lineage>
        <taxon>Bacteria</taxon>
        <taxon>Pseudomonadati</taxon>
        <taxon>Pseudomonadota</taxon>
        <taxon>Alphaproteobacteria</taxon>
        <taxon>Rhodobacterales</taxon>
        <taxon>Roseobacteraceae</taxon>
        <taxon>Pelagimonas</taxon>
    </lineage>
</organism>
<dbReference type="Proteomes" id="UP000220836">
    <property type="component" value="Unassembled WGS sequence"/>
</dbReference>
<reference evidence="2 3" key="1">
    <citation type="submission" date="2017-05" db="EMBL/GenBank/DDBJ databases">
        <authorList>
            <person name="Song R."/>
            <person name="Chenine A.L."/>
            <person name="Ruprecht R.M."/>
        </authorList>
    </citation>
    <scope>NUCLEOTIDE SEQUENCE [LARGE SCALE GENOMIC DNA]</scope>
    <source>
        <strain evidence="2 3">CECT 8663</strain>
    </source>
</reference>
<dbReference type="AlphaFoldDB" id="A0A238KW76"/>
<keyword evidence="3" id="KW-1185">Reference proteome</keyword>
<keyword evidence="1" id="KW-0732">Signal</keyword>
<feature type="chain" id="PRO_5012037109" evidence="1">
    <location>
        <begin position="34"/>
        <end position="283"/>
    </location>
</feature>
<gene>
    <name evidence="2" type="ORF">PEV8663_03458</name>
</gene>
<evidence type="ECO:0000313" key="2">
    <source>
        <dbReference type="EMBL" id="SMX47055.1"/>
    </source>
</evidence>
<dbReference type="RefSeq" id="WP_097805923.1">
    <property type="nucleotide sequence ID" value="NZ_FXYH01000014.1"/>
</dbReference>
<proteinExistence type="predicted"/>